<dbReference type="EMBL" id="JAFJZO010000022">
    <property type="protein sequence ID" value="KAG5505012.1"/>
    <property type="molecule type" value="Genomic_DNA"/>
</dbReference>
<proteinExistence type="predicted"/>
<reference evidence="2 3" key="1">
    <citation type="submission" date="2021-02" db="EMBL/GenBank/DDBJ databases">
        <title>Porcisia hertigi Genome sequencing and assembly.</title>
        <authorList>
            <person name="Almutairi H."/>
            <person name="Gatherer D."/>
        </authorList>
    </citation>
    <scope>NUCLEOTIDE SEQUENCE [LARGE SCALE GENOMIC DNA]</scope>
    <source>
        <strain evidence="2 3">C119</strain>
    </source>
</reference>
<protein>
    <submittedName>
        <fullName evidence="2">Uncharacterized protein</fullName>
    </submittedName>
</protein>
<feature type="region of interest" description="Disordered" evidence="1">
    <location>
        <begin position="1"/>
        <end position="31"/>
    </location>
</feature>
<dbReference type="KEGG" id="phet:94290521"/>
<comment type="caution">
    <text evidence="2">The sequence shown here is derived from an EMBL/GenBank/DDBJ whole genome shotgun (WGS) entry which is preliminary data.</text>
</comment>
<sequence length="407" mass="43855">MSSQVAGDSSDSRRSDILSGSTGSTVNSVASSAPPVTVSFVTSAEEFAAVFGREGSLPSATNHHEAGGGDIIAPSHSRAGDALLLCYEHPGDGVTAEGLVEFQKSVTSAAQEYGTRLRLFIWDCTHPSFASARFQLEKTRGHPLLLIVYKGSIADTLRDIPLTEMSATEVPRVCSRLASLQSSAKPARVVSTSEASSEQAEAERHLSVDVAKMVGMGKKLMAERQPFYAEKFFVKALQTLDAVATDVGRLVESQDDYDQSVALCLAWAGLAQLVQGKHIAENPYLERLGQQASLQRFCDEPLSDASRAMTTWRLMQGAPRPWSETLDSEARLRAALSASPLDFVSRSLLVITLFLKGDLERAMTEALKLHVSGDAFGRAALKHMSRFLGREHVLVRGLGMPALSEST</sequence>
<dbReference type="GeneID" id="94290521"/>
<keyword evidence="3" id="KW-1185">Reference proteome</keyword>
<dbReference type="Proteomes" id="UP000674318">
    <property type="component" value="Unassembled WGS sequence"/>
</dbReference>
<accession>A0A836LCB2</accession>
<dbReference type="RefSeq" id="XP_067757273.1">
    <property type="nucleotide sequence ID" value="XM_067900444.1"/>
</dbReference>
<evidence type="ECO:0000256" key="1">
    <source>
        <dbReference type="SAM" id="MobiDB-lite"/>
    </source>
</evidence>
<dbReference type="AlphaFoldDB" id="A0A836LCB2"/>
<name>A0A836LCB2_9TRYP</name>
<dbReference type="OrthoDB" id="243549at2759"/>
<evidence type="ECO:0000313" key="3">
    <source>
        <dbReference type="Proteomes" id="UP000674318"/>
    </source>
</evidence>
<evidence type="ECO:0000313" key="2">
    <source>
        <dbReference type="EMBL" id="KAG5505012.1"/>
    </source>
</evidence>
<organism evidence="2 3">
    <name type="scientific">Porcisia hertigi</name>
    <dbReference type="NCBI Taxonomy" id="2761500"/>
    <lineage>
        <taxon>Eukaryota</taxon>
        <taxon>Discoba</taxon>
        <taxon>Euglenozoa</taxon>
        <taxon>Kinetoplastea</taxon>
        <taxon>Metakinetoplastina</taxon>
        <taxon>Trypanosomatida</taxon>
        <taxon>Trypanosomatidae</taxon>
        <taxon>Leishmaniinae</taxon>
        <taxon>Porcisia</taxon>
    </lineage>
</organism>
<feature type="compositionally biased region" description="Low complexity" evidence="1">
    <location>
        <begin position="17"/>
        <end position="31"/>
    </location>
</feature>
<gene>
    <name evidence="2" type="ORF">JKF63_04459</name>
</gene>